<protein>
    <submittedName>
        <fullName evidence="2">Uncharacterized protein</fullName>
    </submittedName>
</protein>
<reference evidence="3" key="1">
    <citation type="journal article" date="2010" name="Nat. Biotechnol.">
        <title>Draft genome sequence of the oilseed species Ricinus communis.</title>
        <authorList>
            <person name="Chan A.P."/>
            <person name="Crabtree J."/>
            <person name="Zhao Q."/>
            <person name="Lorenzi H."/>
            <person name="Orvis J."/>
            <person name="Puiu D."/>
            <person name="Melake-Berhan A."/>
            <person name="Jones K.M."/>
            <person name="Redman J."/>
            <person name="Chen G."/>
            <person name="Cahoon E.B."/>
            <person name="Gedil M."/>
            <person name="Stanke M."/>
            <person name="Haas B.J."/>
            <person name="Wortman J.R."/>
            <person name="Fraser-Liggett C.M."/>
            <person name="Ravel J."/>
            <person name="Rabinowicz P.D."/>
        </authorList>
    </citation>
    <scope>NUCLEOTIDE SEQUENCE [LARGE SCALE GENOMIC DNA]</scope>
    <source>
        <strain evidence="3">cv. Hale</strain>
    </source>
</reference>
<gene>
    <name evidence="2" type="ORF">RCOM_1883670</name>
</gene>
<dbReference type="EMBL" id="EQ978259">
    <property type="protein sequence ID" value="EEF26063.1"/>
    <property type="molecule type" value="Genomic_DNA"/>
</dbReference>
<organism evidence="2 3">
    <name type="scientific">Ricinus communis</name>
    <name type="common">Castor bean</name>
    <dbReference type="NCBI Taxonomy" id="3988"/>
    <lineage>
        <taxon>Eukaryota</taxon>
        <taxon>Viridiplantae</taxon>
        <taxon>Streptophyta</taxon>
        <taxon>Embryophyta</taxon>
        <taxon>Tracheophyta</taxon>
        <taxon>Spermatophyta</taxon>
        <taxon>Magnoliopsida</taxon>
        <taxon>eudicotyledons</taxon>
        <taxon>Gunneridae</taxon>
        <taxon>Pentapetalae</taxon>
        <taxon>rosids</taxon>
        <taxon>fabids</taxon>
        <taxon>Malpighiales</taxon>
        <taxon>Euphorbiaceae</taxon>
        <taxon>Acalyphoideae</taxon>
        <taxon>Acalypheae</taxon>
        <taxon>Ricinus</taxon>
    </lineage>
</organism>
<keyword evidence="3" id="KW-1185">Reference proteome</keyword>
<dbReference type="AlphaFoldDB" id="B9TDK2"/>
<evidence type="ECO:0000313" key="2">
    <source>
        <dbReference type="EMBL" id="EEF26063.1"/>
    </source>
</evidence>
<feature type="compositionally biased region" description="Low complexity" evidence="1">
    <location>
        <begin position="53"/>
        <end position="71"/>
    </location>
</feature>
<evidence type="ECO:0000256" key="1">
    <source>
        <dbReference type="SAM" id="MobiDB-lite"/>
    </source>
</evidence>
<accession>B9TDK2</accession>
<dbReference type="InParanoid" id="B9TDK2"/>
<dbReference type="Proteomes" id="UP000008311">
    <property type="component" value="Unassembled WGS sequence"/>
</dbReference>
<evidence type="ECO:0000313" key="3">
    <source>
        <dbReference type="Proteomes" id="UP000008311"/>
    </source>
</evidence>
<sequence length="71" mass="7615">MLRRIATAARNSAALAKRSRRGAASNASTISRSRWAMFAAVSRPRSRHRFRVSPSSTSACAASADSAKPRP</sequence>
<feature type="region of interest" description="Disordered" evidence="1">
    <location>
        <begin position="1"/>
        <end position="27"/>
    </location>
</feature>
<proteinExistence type="predicted"/>
<feature type="region of interest" description="Disordered" evidence="1">
    <location>
        <begin position="49"/>
        <end position="71"/>
    </location>
</feature>
<name>B9TDK2_RICCO</name>